<dbReference type="AlphaFoldDB" id="A0A2S2NSK2"/>
<organism evidence="1">
    <name type="scientific">Schizaphis graminum</name>
    <name type="common">Green bug aphid</name>
    <dbReference type="NCBI Taxonomy" id="13262"/>
    <lineage>
        <taxon>Eukaryota</taxon>
        <taxon>Metazoa</taxon>
        <taxon>Ecdysozoa</taxon>
        <taxon>Arthropoda</taxon>
        <taxon>Hexapoda</taxon>
        <taxon>Insecta</taxon>
        <taxon>Pterygota</taxon>
        <taxon>Neoptera</taxon>
        <taxon>Paraneoptera</taxon>
        <taxon>Hemiptera</taxon>
        <taxon>Sternorrhyncha</taxon>
        <taxon>Aphidomorpha</taxon>
        <taxon>Aphidoidea</taxon>
        <taxon>Aphididae</taxon>
        <taxon>Aphidini</taxon>
        <taxon>Schizaphis</taxon>
    </lineage>
</organism>
<dbReference type="EMBL" id="GGMR01007488">
    <property type="protein sequence ID" value="MBY20107.1"/>
    <property type="molecule type" value="Transcribed_RNA"/>
</dbReference>
<evidence type="ECO:0000313" key="1">
    <source>
        <dbReference type="EMBL" id="MBY20107.1"/>
    </source>
</evidence>
<protein>
    <submittedName>
        <fullName evidence="1">Uncharacterized protein</fullName>
    </submittedName>
</protein>
<accession>A0A2S2NSK2</accession>
<proteinExistence type="predicted"/>
<sequence length="112" mass="12829">MRDREYEKEEALWSLAINHQRTFSGTPSCNEFTSVARSNMEALLSLCMAASRTTTAVYNRAARRQAGPEWTTMLPKRHRKQLWLLLLIYGQSSKINRYGTMQPTAYDGHGMA</sequence>
<reference evidence="1" key="1">
    <citation type="submission" date="2018-04" db="EMBL/GenBank/DDBJ databases">
        <title>Transcriptome of Schizaphis graminum biotype I.</title>
        <authorList>
            <person name="Scully E.D."/>
            <person name="Geib S.M."/>
            <person name="Palmer N.A."/>
            <person name="Koch K."/>
            <person name="Bradshaw J."/>
            <person name="Heng-Moss T."/>
            <person name="Sarath G."/>
        </authorList>
    </citation>
    <scope>NUCLEOTIDE SEQUENCE</scope>
</reference>
<gene>
    <name evidence="1" type="ORF">g.17690</name>
</gene>
<name>A0A2S2NSK2_SCHGA</name>